<sequence>MSTSTTDTPAAPVVPATAGDQRTRAETPQPPKPPERRRRRRSPGAIALDGGLYVTLVLAALVMAFPLIWMLLASFKSNPEISTWPIQWLPQEWNFDNFIAVANSIPIGRMIFNSVFITVASTFLKVVLGLACAYALVFVDVPFKKLAFMLVLFTLLIPGQITIIPNYVLVAGLDWTNTYLGIILPGLASAFGTFLFRQQFMQLPRSLLEAAELDGAGHLRRLFRVVVPISVPTIAAVTLVTLVGEWNEYLWPSLVAKSPDLMTLPVGLTHLQDLEGIQNWGVLLAATTLLTLPMLAVFLVLQRRLVAGLTAGAVTG</sequence>
<dbReference type="InterPro" id="IPR000515">
    <property type="entry name" value="MetI-like"/>
</dbReference>
<evidence type="ECO:0000313" key="11">
    <source>
        <dbReference type="Proteomes" id="UP000419743"/>
    </source>
</evidence>
<evidence type="ECO:0000256" key="7">
    <source>
        <dbReference type="RuleBase" id="RU363032"/>
    </source>
</evidence>
<accession>A0A7M4DD53</accession>
<reference evidence="10 11" key="1">
    <citation type="submission" date="2019-11" db="EMBL/GenBank/DDBJ databases">
        <authorList>
            <person name="Criscuolo A."/>
        </authorList>
    </citation>
    <scope>NUCLEOTIDE SEQUENCE [LARGE SCALE GENOMIC DNA]</scope>
    <source>
        <strain evidence="10">CIP111667</strain>
    </source>
</reference>
<evidence type="ECO:0000256" key="5">
    <source>
        <dbReference type="ARBA" id="ARBA00022989"/>
    </source>
</evidence>
<gene>
    <name evidence="10" type="primary">araQ_1</name>
    <name evidence="10" type="ORF">HALOF300_00041</name>
</gene>
<protein>
    <submittedName>
        <fullName evidence="10">L-arabinose transport system permease protein AraQ</fullName>
    </submittedName>
</protein>
<evidence type="ECO:0000256" key="4">
    <source>
        <dbReference type="ARBA" id="ARBA00022692"/>
    </source>
</evidence>
<feature type="transmembrane region" description="Helical" evidence="7">
    <location>
        <begin position="115"/>
        <end position="139"/>
    </location>
</feature>
<dbReference type="PANTHER" id="PTHR43744:SF13">
    <property type="entry name" value="SN-GLYCEROL-3-PHOSPHATE TRANSPORT INTEGRAL MEMBRANE PROTEIN ABC TRANSPORTER UGPE-RELATED"/>
    <property type="match status" value="1"/>
</dbReference>
<feature type="transmembrane region" description="Helical" evidence="7">
    <location>
        <begin position="46"/>
        <end position="72"/>
    </location>
</feature>
<feature type="transmembrane region" description="Helical" evidence="7">
    <location>
        <begin position="280"/>
        <end position="301"/>
    </location>
</feature>
<proteinExistence type="inferred from homology"/>
<dbReference type="PROSITE" id="PS50928">
    <property type="entry name" value="ABC_TM1"/>
    <property type="match status" value="1"/>
</dbReference>
<evidence type="ECO:0000259" key="9">
    <source>
        <dbReference type="PROSITE" id="PS50928"/>
    </source>
</evidence>
<evidence type="ECO:0000256" key="2">
    <source>
        <dbReference type="ARBA" id="ARBA00022448"/>
    </source>
</evidence>
<dbReference type="SUPFAM" id="SSF161098">
    <property type="entry name" value="MetI-like"/>
    <property type="match status" value="1"/>
</dbReference>
<evidence type="ECO:0000256" key="6">
    <source>
        <dbReference type="ARBA" id="ARBA00023136"/>
    </source>
</evidence>
<feature type="compositionally biased region" description="Low complexity" evidence="8">
    <location>
        <begin position="1"/>
        <end position="18"/>
    </location>
</feature>
<keyword evidence="2 7" id="KW-0813">Transport</keyword>
<comment type="similarity">
    <text evidence="7">Belongs to the binding-protein-dependent transport system permease family.</text>
</comment>
<dbReference type="AlphaFoldDB" id="A0A7M4DD53"/>
<dbReference type="Gene3D" id="1.10.3720.10">
    <property type="entry name" value="MetI-like"/>
    <property type="match status" value="1"/>
</dbReference>
<feature type="region of interest" description="Disordered" evidence="8">
    <location>
        <begin position="1"/>
        <end position="41"/>
    </location>
</feature>
<dbReference type="CDD" id="cd06261">
    <property type="entry name" value="TM_PBP2"/>
    <property type="match status" value="1"/>
</dbReference>
<dbReference type="RefSeq" id="WP_231954930.1">
    <property type="nucleotide sequence ID" value="NZ_CACRYJ010000003.1"/>
</dbReference>
<dbReference type="Proteomes" id="UP000419743">
    <property type="component" value="Unassembled WGS sequence"/>
</dbReference>
<keyword evidence="6 7" id="KW-0472">Membrane</keyword>
<evidence type="ECO:0000256" key="1">
    <source>
        <dbReference type="ARBA" id="ARBA00004651"/>
    </source>
</evidence>
<evidence type="ECO:0000256" key="8">
    <source>
        <dbReference type="SAM" id="MobiDB-lite"/>
    </source>
</evidence>
<keyword evidence="4 7" id="KW-0812">Transmembrane</keyword>
<name>A0A7M4DD53_9MICO</name>
<evidence type="ECO:0000313" key="10">
    <source>
        <dbReference type="EMBL" id="VZO34761.1"/>
    </source>
</evidence>
<feature type="transmembrane region" description="Helical" evidence="7">
    <location>
        <begin position="179"/>
        <end position="196"/>
    </location>
</feature>
<comment type="caution">
    <text evidence="10">The sequence shown here is derived from an EMBL/GenBank/DDBJ whole genome shotgun (WGS) entry which is preliminary data.</text>
</comment>
<keyword evidence="11" id="KW-1185">Reference proteome</keyword>
<comment type="subcellular location">
    <subcellularLocation>
        <location evidence="1 7">Cell membrane</location>
        <topology evidence="1 7">Multi-pass membrane protein</topology>
    </subcellularLocation>
</comment>
<dbReference type="PANTHER" id="PTHR43744">
    <property type="entry name" value="ABC TRANSPORTER PERMEASE PROTEIN MG189-RELATED-RELATED"/>
    <property type="match status" value="1"/>
</dbReference>
<dbReference type="GO" id="GO:0005886">
    <property type="term" value="C:plasma membrane"/>
    <property type="evidence" value="ECO:0007669"/>
    <property type="project" value="UniProtKB-SubCell"/>
</dbReference>
<organism evidence="10 11">
    <name type="scientific">Occultella aeris</name>
    <dbReference type="NCBI Taxonomy" id="2761496"/>
    <lineage>
        <taxon>Bacteria</taxon>
        <taxon>Bacillati</taxon>
        <taxon>Actinomycetota</taxon>
        <taxon>Actinomycetes</taxon>
        <taxon>Micrococcales</taxon>
        <taxon>Ruaniaceae</taxon>
        <taxon>Occultella</taxon>
    </lineage>
</organism>
<keyword evidence="5 7" id="KW-1133">Transmembrane helix</keyword>
<dbReference type="Pfam" id="PF00528">
    <property type="entry name" value="BPD_transp_1"/>
    <property type="match status" value="1"/>
</dbReference>
<dbReference type="GO" id="GO:0055085">
    <property type="term" value="P:transmembrane transport"/>
    <property type="evidence" value="ECO:0007669"/>
    <property type="project" value="InterPro"/>
</dbReference>
<dbReference type="EMBL" id="CACRYJ010000003">
    <property type="protein sequence ID" value="VZO34761.1"/>
    <property type="molecule type" value="Genomic_DNA"/>
</dbReference>
<feature type="transmembrane region" description="Helical" evidence="7">
    <location>
        <begin position="146"/>
        <end position="167"/>
    </location>
</feature>
<keyword evidence="3" id="KW-1003">Cell membrane</keyword>
<feature type="domain" description="ABC transmembrane type-1" evidence="9">
    <location>
        <begin position="111"/>
        <end position="301"/>
    </location>
</feature>
<feature type="transmembrane region" description="Helical" evidence="7">
    <location>
        <begin position="222"/>
        <end position="244"/>
    </location>
</feature>
<dbReference type="InterPro" id="IPR035906">
    <property type="entry name" value="MetI-like_sf"/>
</dbReference>
<evidence type="ECO:0000256" key="3">
    <source>
        <dbReference type="ARBA" id="ARBA00022475"/>
    </source>
</evidence>